<feature type="region of interest" description="Disordered" evidence="1">
    <location>
        <begin position="1"/>
        <end position="56"/>
    </location>
</feature>
<dbReference type="Proteomes" id="UP001066276">
    <property type="component" value="Chromosome 1_1"/>
</dbReference>
<dbReference type="AlphaFoldDB" id="A0AAV7WQG0"/>
<comment type="caution">
    <text evidence="2">The sequence shown here is derived from an EMBL/GenBank/DDBJ whole genome shotgun (WGS) entry which is preliminary data.</text>
</comment>
<keyword evidence="3" id="KW-1185">Reference proteome</keyword>
<feature type="compositionally biased region" description="Basic and acidic residues" evidence="1">
    <location>
        <begin position="47"/>
        <end position="56"/>
    </location>
</feature>
<accession>A0AAV7WQG0</accession>
<evidence type="ECO:0000313" key="2">
    <source>
        <dbReference type="EMBL" id="KAJ1216200.1"/>
    </source>
</evidence>
<proteinExistence type="predicted"/>
<evidence type="ECO:0000313" key="3">
    <source>
        <dbReference type="Proteomes" id="UP001066276"/>
    </source>
</evidence>
<protein>
    <submittedName>
        <fullName evidence="2">Uncharacterized protein</fullName>
    </submittedName>
</protein>
<name>A0AAV7WQG0_PLEWA</name>
<dbReference type="EMBL" id="JANPWB010000001">
    <property type="protein sequence ID" value="KAJ1216200.1"/>
    <property type="molecule type" value="Genomic_DNA"/>
</dbReference>
<gene>
    <name evidence="2" type="ORF">NDU88_003806</name>
</gene>
<reference evidence="2" key="1">
    <citation type="journal article" date="2022" name="bioRxiv">
        <title>Sequencing and chromosome-scale assembly of the giantPleurodeles waltlgenome.</title>
        <authorList>
            <person name="Brown T."/>
            <person name="Elewa A."/>
            <person name="Iarovenko S."/>
            <person name="Subramanian E."/>
            <person name="Araus A.J."/>
            <person name="Petzold A."/>
            <person name="Susuki M."/>
            <person name="Suzuki K.-i.T."/>
            <person name="Hayashi T."/>
            <person name="Toyoda A."/>
            <person name="Oliveira C."/>
            <person name="Osipova E."/>
            <person name="Leigh N.D."/>
            <person name="Simon A."/>
            <person name="Yun M.H."/>
        </authorList>
    </citation>
    <scope>NUCLEOTIDE SEQUENCE</scope>
    <source>
        <strain evidence="2">20211129_DDA</strain>
        <tissue evidence="2">Liver</tissue>
    </source>
</reference>
<evidence type="ECO:0000256" key="1">
    <source>
        <dbReference type="SAM" id="MobiDB-lite"/>
    </source>
</evidence>
<sequence>MLSGSGRTAGGRAGDAGSPQDGSRSTAWAWAGGTRGSTVGQAAPQRPSEEERREPEVAAWSRCSPCKQCVSTDFEQFVLQKILEYVFLF</sequence>
<organism evidence="2 3">
    <name type="scientific">Pleurodeles waltl</name>
    <name type="common">Iberian ribbed newt</name>
    <dbReference type="NCBI Taxonomy" id="8319"/>
    <lineage>
        <taxon>Eukaryota</taxon>
        <taxon>Metazoa</taxon>
        <taxon>Chordata</taxon>
        <taxon>Craniata</taxon>
        <taxon>Vertebrata</taxon>
        <taxon>Euteleostomi</taxon>
        <taxon>Amphibia</taxon>
        <taxon>Batrachia</taxon>
        <taxon>Caudata</taxon>
        <taxon>Salamandroidea</taxon>
        <taxon>Salamandridae</taxon>
        <taxon>Pleurodelinae</taxon>
        <taxon>Pleurodeles</taxon>
    </lineage>
</organism>